<proteinExistence type="predicted"/>
<organism evidence="2 3">
    <name type="scientific">Planomonospora parontospora</name>
    <dbReference type="NCBI Taxonomy" id="58119"/>
    <lineage>
        <taxon>Bacteria</taxon>
        <taxon>Bacillati</taxon>
        <taxon>Actinomycetota</taxon>
        <taxon>Actinomycetes</taxon>
        <taxon>Streptosporangiales</taxon>
        <taxon>Streptosporangiaceae</taxon>
        <taxon>Planomonospora</taxon>
    </lineage>
</organism>
<dbReference type="Pfam" id="PF24722">
    <property type="entry name" value="DUF7674"/>
    <property type="match status" value="1"/>
</dbReference>
<reference evidence="2" key="1">
    <citation type="journal article" date="2014" name="Int. J. Syst. Evol. Microbiol.">
        <title>Complete genome sequence of Corynebacterium casei LMG S-19264T (=DSM 44701T), isolated from a smear-ripened cheese.</title>
        <authorList>
            <consortium name="US DOE Joint Genome Institute (JGI-PGF)"/>
            <person name="Walter F."/>
            <person name="Albersmeier A."/>
            <person name="Kalinowski J."/>
            <person name="Ruckert C."/>
        </authorList>
    </citation>
    <scope>NUCLEOTIDE SEQUENCE</scope>
    <source>
        <strain evidence="2">JCM 3093</strain>
    </source>
</reference>
<evidence type="ECO:0000259" key="1">
    <source>
        <dbReference type="Pfam" id="PF24722"/>
    </source>
</evidence>
<protein>
    <recommendedName>
        <fullName evidence="1">DUF7674 domain-containing protein</fullName>
    </recommendedName>
</protein>
<dbReference type="Proteomes" id="UP000627984">
    <property type="component" value="Unassembled WGS sequence"/>
</dbReference>
<accession>A0AA37BNR8</accession>
<dbReference type="EMBL" id="BMQD01000039">
    <property type="protein sequence ID" value="GGK97726.1"/>
    <property type="molecule type" value="Genomic_DNA"/>
</dbReference>
<gene>
    <name evidence="2" type="ORF">GCM10010126_66430</name>
</gene>
<dbReference type="AlphaFoldDB" id="A0AA37BNR8"/>
<feature type="domain" description="DUF7674" evidence="1">
    <location>
        <begin position="39"/>
        <end position="123"/>
    </location>
</feature>
<reference evidence="2" key="2">
    <citation type="submission" date="2022-09" db="EMBL/GenBank/DDBJ databases">
        <authorList>
            <person name="Sun Q."/>
            <person name="Ohkuma M."/>
        </authorList>
    </citation>
    <scope>NUCLEOTIDE SEQUENCE</scope>
    <source>
        <strain evidence="2">JCM 3093</strain>
    </source>
</reference>
<name>A0AA37BNR8_9ACTN</name>
<dbReference type="InterPro" id="IPR056091">
    <property type="entry name" value="DUF7674"/>
</dbReference>
<comment type="caution">
    <text evidence="2">The sequence shown here is derived from an EMBL/GenBank/DDBJ whole genome shotgun (WGS) entry which is preliminary data.</text>
</comment>
<sequence>MKDGDKEQDQSLIELARSYLDEGDSFPDSLYPDMRVRKIITDRVPEMEEFIRRLEEDAEEDGGCVTLWNYIYGLADTLFSAIEEKNIDLSFRCLQATEELLKYPSLHVRELVVEQIVESLSELPSEIYDLCGPRTVEQMGNL</sequence>
<dbReference type="RefSeq" id="WP_191898338.1">
    <property type="nucleotide sequence ID" value="NZ_BMQD01000039.1"/>
</dbReference>
<evidence type="ECO:0000313" key="2">
    <source>
        <dbReference type="EMBL" id="GGK97726.1"/>
    </source>
</evidence>
<evidence type="ECO:0000313" key="3">
    <source>
        <dbReference type="Proteomes" id="UP000627984"/>
    </source>
</evidence>